<gene>
    <name evidence="12" type="ORF">SAMN05443639_101908</name>
</gene>
<dbReference type="SMART" id="SM00448">
    <property type="entry name" value="REC"/>
    <property type="match status" value="1"/>
</dbReference>
<dbReference type="InterPro" id="IPR013656">
    <property type="entry name" value="PAS_4"/>
</dbReference>
<dbReference type="PROSITE" id="PS50109">
    <property type="entry name" value="HIS_KIN"/>
    <property type="match status" value="1"/>
</dbReference>
<feature type="domain" description="PAC" evidence="11">
    <location>
        <begin position="108"/>
        <end position="161"/>
    </location>
</feature>
<dbReference type="Gene3D" id="3.30.450.20">
    <property type="entry name" value="PAS domain"/>
    <property type="match status" value="7"/>
</dbReference>
<dbReference type="Gene3D" id="2.10.70.100">
    <property type="match status" value="1"/>
</dbReference>
<feature type="domain" description="Response regulatory" evidence="9">
    <location>
        <begin position="1360"/>
        <end position="1476"/>
    </location>
</feature>
<dbReference type="Gene3D" id="3.30.450.40">
    <property type="match status" value="1"/>
</dbReference>
<dbReference type="EC" id="2.7.13.3" evidence="2"/>
<dbReference type="PRINTS" id="PR00344">
    <property type="entry name" value="BCTRLSENSOR"/>
</dbReference>
<feature type="domain" description="PAC" evidence="11">
    <location>
        <begin position="363"/>
        <end position="415"/>
    </location>
</feature>
<dbReference type="InterPro" id="IPR003594">
    <property type="entry name" value="HATPase_dom"/>
</dbReference>
<dbReference type="InterPro" id="IPR013655">
    <property type="entry name" value="PAS_fold_3"/>
</dbReference>
<dbReference type="InterPro" id="IPR036097">
    <property type="entry name" value="HisK_dim/P_sf"/>
</dbReference>
<feature type="domain" description="PAC" evidence="11">
    <location>
        <begin position="231"/>
        <end position="284"/>
    </location>
</feature>
<dbReference type="EMBL" id="FOIJ01000001">
    <property type="protein sequence ID" value="SET01478.1"/>
    <property type="molecule type" value="Genomic_DNA"/>
</dbReference>
<proteinExistence type="predicted"/>
<dbReference type="PROSITE" id="PS50112">
    <property type="entry name" value="PAS"/>
    <property type="match status" value="5"/>
</dbReference>
<evidence type="ECO:0000256" key="4">
    <source>
        <dbReference type="ARBA" id="ARBA00022679"/>
    </source>
</evidence>
<dbReference type="InterPro" id="IPR000700">
    <property type="entry name" value="PAS-assoc_C"/>
</dbReference>
<evidence type="ECO:0000259" key="8">
    <source>
        <dbReference type="PROSITE" id="PS50109"/>
    </source>
</evidence>
<evidence type="ECO:0000313" key="12">
    <source>
        <dbReference type="EMBL" id="SET01478.1"/>
    </source>
</evidence>
<dbReference type="RefSeq" id="WP_177233482.1">
    <property type="nucleotide sequence ID" value="NZ_FOIJ01000001.1"/>
</dbReference>
<evidence type="ECO:0000256" key="6">
    <source>
        <dbReference type="PROSITE-ProRule" id="PRU00169"/>
    </source>
</evidence>
<dbReference type="Pfam" id="PF00989">
    <property type="entry name" value="PAS"/>
    <property type="match status" value="2"/>
</dbReference>
<dbReference type="InterPro" id="IPR004358">
    <property type="entry name" value="Sig_transdc_His_kin-like_C"/>
</dbReference>
<dbReference type="SMART" id="SM00387">
    <property type="entry name" value="HATPase_c"/>
    <property type="match status" value="1"/>
</dbReference>
<dbReference type="SUPFAM" id="SSF55874">
    <property type="entry name" value="ATPase domain of HSP90 chaperone/DNA topoisomerase II/histidine kinase"/>
    <property type="match status" value="1"/>
</dbReference>
<dbReference type="PANTHER" id="PTHR43304:SF1">
    <property type="entry name" value="PAC DOMAIN-CONTAINING PROTEIN"/>
    <property type="match status" value="1"/>
</dbReference>
<dbReference type="CDD" id="cd00130">
    <property type="entry name" value="PAS"/>
    <property type="match status" value="5"/>
</dbReference>
<feature type="domain" description="PAC" evidence="11">
    <location>
        <begin position="1039"/>
        <end position="1092"/>
    </location>
</feature>
<dbReference type="Pfam" id="PF08448">
    <property type="entry name" value="PAS_4"/>
    <property type="match status" value="3"/>
</dbReference>
<dbReference type="InterPro" id="IPR005467">
    <property type="entry name" value="His_kinase_dom"/>
</dbReference>
<feature type="domain" description="PAS" evidence="10">
    <location>
        <begin position="34"/>
        <end position="107"/>
    </location>
</feature>
<protein>
    <recommendedName>
        <fullName evidence="2">histidine kinase</fullName>
        <ecNumber evidence="2">2.7.13.3</ecNumber>
    </recommendedName>
</protein>
<dbReference type="PANTHER" id="PTHR43304">
    <property type="entry name" value="PHYTOCHROME-LIKE PROTEIN CPH1"/>
    <property type="match status" value="1"/>
</dbReference>
<organism evidence="12 13">
    <name type="scientific">Stigmatella erecta</name>
    <dbReference type="NCBI Taxonomy" id="83460"/>
    <lineage>
        <taxon>Bacteria</taxon>
        <taxon>Pseudomonadati</taxon>
        <taxon>Myxococcota</taxon>
        <taxon>Myxococcia</taxon>
        <taxon>Myxococcales</taxon>
        <taxon>Cystobacterineae</taxon>
        <taxon>Archangiaceae</taxon>
        <taxon>Stigmatella</taxon>
    </lineage>
</organism>
<dbReference type="SMART" id="SM00091">
    <property type="entry name" value="PAS"/>
    <property type="match status" value="7"/>
</dbReference>
<dbReference type="Pfam" id="PF00072">
    <property type="entry name" value="Response_reg"/>
    <property type="match status" value="1"/>
</dbReference>
<dbReference type="InterPro" id="IPR035965">
    <property type="entry name" value="PAS-like_dom_sf"/>
</dbReference>
<evidence type="ECO:0000256" key="7">
    <source>
        <dbReference type="SAM" id="Coils"/>
    </source>
</evidence>
<accession>A0A1I0B3X8</accession>
<dbReference type="InterPro" id="IPR003661">
    <property type="entry name" value="HisK_dim/P_dom"/>
</dbReference>
<dbReference type="InterPro" id="IPR036890">
    <property type="entry name" value="HATPase_C_sf"/>
</dbReference>
<comment type="catalytic activity">
    <reaction evidence="1">
        <text>ATP + protein L-histidine = ADP + protein N-phospho-L-histidine.</text>
        <dbReference type="EC" id="2.7.13.3"/>
    </reaction>
</comment>
<evidence type="ECO:0000256" key="5">
    <source>
        <dbReference type="ARBA" id="ARBA00022777"/>
    </source>
</evidence>
<evidence type="ECO:0000259" key="9">
    <source>
        <dbReference type="PROSITE" id="PS50110"/>
    </source>
</evidence>
<dbReference type="CDD" id="cd00082">
    <property type="entry name" value="HisKA"/>
    <property type="match status" value="1"/>
</dbReference>
<dbReference type="Pfam" id="PF02518">
    <property type="entry name" value="HATPase_c"/>
    <property type="match status" value="1"/>
</dbReference>
<dbReference type="SMART" id="SM00065">
    <property type="entry name" value="GAF"/>
    <property type="match status" value="1"/>
</dbReference>
<evidence type="ECO:0000313" key="13">
    <source>
        <dbReference type="Proteomes" id="UP000199181"/>
    </source>
</evidence>
<dbReference type="CDD" id="cd16919">
    <property type="entry name" value="HATPase_CckA-like"/>
    <property type="match status" value="1"/>
</dbReference>
<dbReference type="Pfam" id="PF08447">
    <property type="entry name" value="PAS_3"/>
    <property type="match status" value="2"/>
</dbReference>
<dbReference type="PROSITE" id="PS50110">
    <property type="entry name" value="RESPONSE_REGULATORY"/>
    <property type="match status" value="1"/>
</dbReference>
<dbReference type="InterPro" id="IPR011006">
    <property type="entry name" value="CheY-like_superfamily"/>
</dbReference>
<reference evidence="13" key="1">
    <citation type="submission" date="2016-10" db="EMBL/GenBank/DDBJ databases">
        <authorList>
            <person name="Varghese N."/>
            <person name="Submissions S."/>
        </authorList>
    </citation>
    <scope>NUCLEOTIDE SEQUENCE [LARGE SCALE GENOMIC DNA]</scope>
    <source>
        <strain evidence="13">DSM 16858</strain>
    </source>
</reference>
<evidence type="ECO:0000256" key="3">
    <source>
        <dbReference type="ARBA" id="ARBA00022553"/>
    </source>
</evidence>
<dbReference type="CDD" id="cd18161">
    <property type="entry name" value="REC_hyHK_blue-like"/>
    <property type="match status" value="1"/>
</dbReference>
<dbReference type="InterPro" id="IPR000014">
    <property type="entry name" value="PAS"/>
</dbReference>
<dbReference type="SUPFAM" id="SSF47384">
    <property type="entry name" value="Homodimeric domain of signal transducing histidine kinase"/>
    <property type="match status" value="1"/>
</dbReference>
<feature type="domain" description="PAS" evidence="10">
    <location>
        <begin position="158"/>
        <end position="221"/>
    </location>
</feature>
<evidence type="ECO:0000256" key="1">
    <source>
        <dbReference type="ARBA" id="ARBA00000085"/>
    </source>
</evidence>
<keyword evidence="3 6" id="KW-0597">Phosphoprotein</keyword>
<dbReference type="Gene3D" id="1.10.287.130">
    <property type="match status" value="1"/>
</dbReference>
<name>A0A1I0B3X8_9BACT</name>
<dbReference type="Pfam" id="PF00512">
    <property type="entry name" value="HisKA"/>
    <property type="match status" value="1"/>
</dbReference>
<keyword evidence="5" id="KW-0418">Kinase</keyword>
<dbReference type="GO" id="GO:0000155">
    <property type="term" value="F:phosphorelay sensor kinase activity"/>
    <property type="evidence" value="ECO:0007669"/>
    <property type="project" value="InterPro"/>
</dbReference>
<dbReference type="NCBIfam" id="TIGR00229">
    <property type="entry name" value="sensory_box"/>
    <property type="match status" value="7"/>
</dbReference>
<dbReference type="InterPro" id="IPR013767">
    <property type="entry name" value="PAS_fold"/>
</dbReference>
<dbReference type="InterPro" id="IPR052162">
    <property type="entry name" value="Sensor_kinase/Photoreceptor"/>
</dbReference>
<feature type="domain" description="PAS" evidence="10">
    <location>
        <begin position="965"/>
        <end position="1037"/>
    </location>
</feature>
<dbReference type="SMART" id="SM00388">
    <property type="entry name" value="HisKA"/>
    <property type="match status" value="1"/>
</dbReference>
<dbReference type="Proteomes" id="UP000199181">
    <property type="component" value="Unassembled WGS sequence"/>
</dbReference>
<dbReference type="InterPro" id="IPR001610">
    <property type="entry name" value="PAC"/>
</dbReference>
<dbReference type="SMART" id="SM00086">
    <property type="entry name" value="PAC"/>
    <property type="match status" value="5"/>
</dbReference>
<keyword evidence="13" id="KW-1185">Reference proteome</keyword>
<dbReference type="SUPFAM" id="SSF52172">
    <property type="entry name" value="CheY-like"/>
    <property type="match status" value="1"/>
</dbReference>
<keyword evidence="4" id="KW-0808">Transferase</keyword>
<sequence>MSLSQPDEARLLRAEIERLRGLLLREGIDPSGTGDASYRRIVESAIDFAVVAMDRQGRITRWSEGARRILGWTPEEIIGESPAAFFTEEDRALGIPELEMRTALEQGRAIDERWHQRRDGSRFWASGEMMPLKDEQGAPIGFVKILRDRTAQKQLEEERERFILLAEQSPDFVGLADAQGQGVFINRAGRRMVGVADGETRGVSIADIFPPEERAFVRDVILPTQRAQGHWRGRMHFLHRGTGARIPMDYNAFVLRDGTGALTGYATISRDLTAAEQAESALRRSDERLQLALKSSGTLGVWDWDMQANKLYTDARCAWLYSVSPEAAAGGAPLEAYLPGIHPEDVPRVRQWIERCIETGEEHENEYRVRPSGGEVRWVQVRGRAYPGPDGKPARFPGIILDITQRKQAELRQRALLDLSDRLRDLSDSGEIAALAAQLLGETLGLTRAGFARAELETQTLLIERDWSNGRVAGIAGSYPIAVFGSSVARLRQGLPIVEPDAETARWVAPEELPNLRGLDIRGFIVLPLLRQDRLVGFVYAHSDSPRSWTEADVAFIREISSRTWEAIERAQAEQRLRESEARLRVILETVPVGIVIAEAPSGRIIGGNRRSEEILRHPLPETPDIESYRNWESYHPDGRRVEGHEYPLSRIIHGGEGPCALEVLYMRGDRTQAWVRLMGAPIRDEQGTVTGAVVAILDIDHERRAELALREREQDLRLLTDEAPEMIGYVDQNMVYRFVNRTYEKWFARPREQILGTTVEELVGKEAFAQRERYFRRALAGEAVIFEGSLDTPGLPRRDLELRFFPRRDAQGAIQGAYLFILDTTERKRIERMLREANERLEQRVEERTRERDRIWNHSDELMGVIGLDGYLKSINPAWTRLLGYSEQELLARPFMELIHPEDHTNVLDVMASLARGERIQGLEDRLRRADGVYRSFSWTAVPANGIFYAIARDVTAEREATALQQRLFSIIDQSPDFIGFSDLQGRVLYVNAAGQRMMGMEGPSEVGERTVLEYFTPGERPLIEGTALPTVLREGKWVGRSRFRHFKTGAEIPVEYSVFATRNERGELSGLGTVTQDISGLLQHEQVLREVEEKLRQSQKMEAVGQLTGGIAHDFNNLLGGIIGAMEMLRRRIEAGRYTETEKYITATVNSANRAAALTARLLAFGRRQSLDVKPADINALVLSMVELLRRTLGESVSLKTLLAPELWPATTDANQFENALLNLAINARDAMPDGGKLTVESHNTRLDAAYAHGFDGLKPGDYVVMSVSDTGQGMPPEVIARAFEPFFTTKPIGQGTGLGLSMIYGFAKQVGGHVRIYSEVGQGTTVKLYMPRHVGESAEAGKAPRAGEPPRAQEGETVLVVEDEPAVRMLVTDILGDLGYAALEAKDARSALPFIEGPGRIDLLVTDVGLPGGMNGRQLAEIARQRRHGLQVLFITGYAEGASVRGGFLAPGMEMITKPFALDVLAAKIREMIERKQKERPGEGV</sequence>
<feature type="domain" description="PAS" evidence="10">
    <location>
        <begin position="866"/>
        <end position="919"/>
    </location>
</feature>
<dbReference type="Gene3D" id="3.40.50.2300">
    <property type="match status" value="1"/>
</dbReference>
<feature type="domain" description="PAC" evidence="11">
    <location>
        <begin position="660"/>
        <end position="712"/>
    </location>
</feature>
<dbReference type="PROSITE" id="PS50113">
    <property type="entry name" value="PAC"/>
    <property type="match status" value="5"/>
</dbReference>
<dbReference type="Gene3D" id="3.30.565.10">
    <property type="entry name" value="Histidine kinase-like ATPase, C-terminal domain"/>
    <property type="match status" value="1"/>
</dbReference>
<feature type="modified residue" description="4-aspartylphosphate" evidence="6">
    <location>
        <position position="1410"/>
    </location>
</feature>
<dbReference type="InterPro" id="IPR003018">
    <property type="entry name" value="GAF"/>
</dbReference>
<evidence type="ECO:0000256" key="2">
    <source>
        <dbReference type="ARBA" id="ARBA00012438"/>
    </source>
</evidence>
<evidence type="ECO:0000259" key="11">
    <source>
        <dbReference type="PROSITE" id="PS50113"/>
    </source>
</evidence>
<dbReference type="InterPro" id="IPR001789">
    <property type="entry name" value="Sig_transdc_resp-reg_receiver"/>
</dbReference>
<dbReference type="InterPro" id="IPR029016">
    <property type="entry name" value="GAF-like_dom_sf"/>
</dbReference>
<keyword evidence="7" id="KW-0175">Coiled coil</keyword>
<dbReference type="Pfam" id="PF01590">
    <property type="entry name" value="GAF"/>
    <property type="match status" value="1"/>
</dbReference>
<dbReference type="SUPFAM" id="SSF55785">
    <property type="entry name" value="PYP-like sensor domain (PAS domain)"/>
    <property type="match status" value="7"/>
</dbReference>
<evidence type="ECO:0000259" key="10">
    <source>
        <dbReference type="PROSITE" id="PS50112"/>
    </source>
</evidence>
<feature type="domain" description="PAS" evidence="10">
    <location>
        <begin position="713"/>
        <end position="783"/>
    </location>
</feature>
<feature type="domain" description="Histidine kinase" evidence="8">
    <location>
        <begin position="1112"/>
        <end position="1337"/>
    </location>
</feature>
<dbReference type="GO" id="GO:0006355">
    <property type="term" value="P:regulation of DNA-templated transcription"/>
    <property type="evidence" value="ECO:0007669"/>
    <property type="project" value="InterPro"/>
</dbReference>
<dbReference type="SUPFAM" id="SSF55781">
    <property type="entry name" value="GAF domain-like"/>
    <property type="match status" value="1"/>
</dbReference>
<feature type="coiled-coil region" evidence="7">
    <location>
        <begin position="828"/>
        <end position="855"/>
    </location>
</feature>